<evidence type="ECO:0000256" key="5">
    <source>
        <dbReference type="ARBA" id="ARBA00023125"/>
    </source>
</evidence>
<evidence type="ECO:0000256" key="6">
    <source>
        <dbReference type="ARBA" id="ARBA00023204"/>
    </source>
</evidence>
<keyword evidence="5 7" id="KW-0238">DNA-binding</keyword>
<dbReference type="InterPro" id="IPR007861">
    <property type="entry name" value="DNA_mismatch_repair_MutS_clamp"/>
</dbReference>
<dbReference type="InterPro" id="IPR007860">
    <property type="entry name" value="DNA_mmatch_repair_MutS_con_dom"/>
</dbReference>
<evidence type="ECO:0000256" key="2">
    <source>
        <dbReference type="ARBA" id="ARBA00022741"/>
    </source>
</evidence>
<dbReference type="Proteomes" id="UP001595945">
    <property type="component" value="Unassembled WGS sequence"/>
</dbReference>
<dbReference type="PANTHER" id="PTHR11361:SF34">
    <property type="entry name" value="DNA MISMATCH REPAIR PROTEIN MSH1, MITOCHONDRIAL"/>
    <property type="match status" value="1"/>
</dbReference>
<dbReference type="InterPro" id="IPR036187">
    <property type="entry name" value="DNA_mismatch_repair_MutS_sf"/>
</dbReference>
<feature type="domain" description="DNA mismatch repair proteins mutS family" evidence="10">
    <location>
        <begin position="738"/>
        <end position="754"/>
    </location>
</feature>
<dbReference type="Gene3D" id="3.30.420.110">
    <property type="entry name" value="MutS, connector domain"/>
    <property type="match status" value="1"/>
</dbReference>
<dbReference type="InterPro" id="IPR016151">
    <property type="entry name" value="DNA_mismatch_repair_MutS_N"/>
</dbReference>
<dbReference type="InterPro" id="IPR005748">
    <property type="entry name" value="DNA_mismatch_repair_MutS"/>
</dbReference>
<feature type="compositionally biased region" description="Gly residues" evidence="9">
    <location>
        <begin position="857"/>
        <end position="867"/>
    </location>
</feature>
<evidence type="ECO:0000256" key="1">
    <source>
        <dbReference type="ARBA" id="ARBA00006271"/>
    </source>
</evidence>
<dbReference type="Gene3D" id="1.10.1420.10">
    <property type="match status" value="2"/>
</dbReference>
<dbReference type="AlphaFoldDB" id="A0ABD5Q231"/>
<keyword evidence="6 7" id="KW-0234">DNA repair</keyword>
<dbReference type="GeneID" id="73044591"/>
<evidence type="ECO:0000256" key="7">
    <source>
        <dbReference type="HAMAP-Rule" id="MF_00096"/>
    </source>
</evidence>
<sequence length="951" mass="103407">MAAVSEADAEATGIVGEFLSLKAETDADFLVMQVGDFYEFFGEDAETVADLLDLKVSQKSSHGSNYPMAGVPVDKLTPHLKQLVERGYRVAIADQYETDDGHAREITRVVTPGTLLETTDADAQYLAAVVRVSPERYGLGVADVTTGRFLVTEVTGEDADAATDRVFTELYRFDPAEVLPGPEVRNDDAFLDRIRERTDATLTLHQADAFAPGRATHETKAQFGQETLASVGLDDTAGASRRNENPQVQAAGALLSYVEETGTGVKASMTRLQSYEGDDHVSLDATTQRNLELTETMQGDRDGSLFDTIDHTVTSPGKRLLKEWLQRPRQDLPTLRRRGDGVAAFADSALARETVRETLDGAYDLERLASKAAHGSADARDLLRVRETLALLPEVADAVASDPTLSESPLAEIVTRPDREAAAALRDELDALADDPPGTVTEGGLFRRGYDDELDEIIDRHEEAEEWLATLDDREKRKTGIGHLQVDRNKTDGYYIQVGNSETGKVPDRYDRLKSLKNSERYTTDELDERERQIFRLEERRGELEYELFGDLREGVAERADLLQSVGRALAELDALASLAVHAVENDWVRPELTESGDLRIDAGRHPVVERTTEFVPNDLRMDGARASSSSDRTASSSAPATSPSDRESAAGRDGERRFLVVTGPNMSGKSTYMRQAALITLLAQIGSFVPADAAEVGVVDGIYTRVGALDELAQGRSTFMVEMQELSNILHSATEDSLVILDEVGRGTATYDGISIAWAATEYLANQVGSKTLFATHYHELTSLADRLPGVQNVHIAADESDGDVTFLRTVEDGPTNRSYGIHVADLAGVPEPVVERSRDVLRRLREDEAIDVRGGQSGDGGGQRGGESDPQQVVFDLGSGQFRGGDDAGGDGAGGSDDAGSVDVESVDTQSVDPETEAVAEAVKDTDLSDTSPIELMNRVQEWQERLRE</sequence>
<dbReference type="PIRSF" id="PIRSF037677">
    <property type="entry name" value="DNA_mis_repair_Msh6"/>
    <property type="match status" value="1"/>
</dbReference>
<accession>A0ABD5Q231</accession>
<evidence type="ECO:0000256" key="9">
    <source>
        <dbReference type="SAM" id="MobiDB-lite"/>
    </source>
</evidence>
<dbReference type="Pfam" id="PF05192">
    <property type="entry name" value="MutS_III"/>
    <property type="match status" value="1"/>
</dbReference>
<keyword evidence="12" id="KW-1185">Reference proteome</keyword>
<feature type="region of interest" description="Disordered" evidence="9">
    <location>
        <begin position="849"/>
        <end position="938"/>
    </location>
</feature>
<keyword evidence="3 7" id="KW-0227">DNA damage</keyword>
<proteinExistence type="inferred from homology"/>
<evidence type="ECO:0000313" key="12">
    <source>
        <dbReference type="Proteomes" id="UP001595945"/>
    </source>
</evidence>
<dbReference type="PROSITE" id="PS00486">
    <property type="entry name" value="DNA_MISMATCH_REPAIR_2"/>
    <property type="match status" value="1"/>
</dbReference>
<dbReference type="Pfam" id="PF05188">
    <property type="entry name" value="MutS_II"/>
    <property type="match status" value="1"/>
</dbReference>
<dbReference type="Pfam" id="PF05190">
    <property type="entry name" value="MutS_IV"/>
    <property type="match status" value="1"/>
</dbReference>
<dbReference type="GO" id="GO:0006298">
    <property type="term" value="P:mismatch repair"/>
    <property type="evidence" value="ECO:0007669"/>
    <property type="project" value="UniProtKB-UniRule"/>
</dbReference>
<feature type="binding site" evidence="7">
    <location>
        <begin position="664"/>
        <end position="671"/>
    </location>
    <ligand>
        <name>ATP</name>
        <dbReference type="ChEBI" id="CHEBI:30616"/>
    </ligand>
</feature>
<dbReference type="HAMAP" id="MF_00096">
    <property type="entry name" value="MutS"/>
    <property type="match status" value="1"/>
</dbReference>
<dbReference type="SMART" id="SM00533">
    <property type="entry name" value="MUTSd"/>
    <property type="match status" value="1"/>
</dbReference>
<dbReference type="InterPro" id="IPR000432">
    <property type="entry name" value="DNA_mismatch_repair_MutS_C"/>
</dbReference>
<dbReference type="GO" id="GO:0003684">
    <property type="term" value="F:damaged DNA binding"/>
    <property type="evidence" value="ECO:0007669"/>
    <property type="project" value="UniProtKB-UniRule"/>
</dbReference>
<organism evidence="11 12">
    <name type="scientific">Halorussus aquaticus</name>
    <dbReference type="NCBI Taxonomy" id="2953748"/>
    <lineage>
        <taxon>Archaea</taxon>
        <taxon>Methanobacteriati</taxon>
        <taxon>Methanobacteriota</taxon>
        <taxon>Stenosarchaea group</taxon>
        <taxon>Halobacteria</taxon>
        <taxon>Halobacteriales</taxon>
        <taxon>Haladaptataceae</taxon>
        <taxon>Halorussus</taxon>
    </lineage>
</organism>
<evidence type="ECO:0000256" key="3">
    <source>
        <dbReference type="ARBA" id="ARBA00022763"/>
    </source>
</evidence>
<dbReference type="InterPro" id="IPR017261">
    <property type="entry name" value="DNA_mismatch_repair_MutS/MSH"/>
</dbReference>
<evidence type="ECO:0000313" key="11">
    <source>
        <dbReference type="EMBL" id="MFC4824715.1"/>
    </source>
</evidence>
<dbReference type="SUPFAM" id="SSF55271">
    <property type="entry name" value="DNA repair protein MutS, domain I"/>
    <property type="match status" value="1"/>
</dbReference>
<evidence type="ECO:0000259" key="10">
    <source>
        <dbReference type="PROSITE" id="PS00486"/>
    </source>
</evidence>
<dbReference type="Gene3D" id="3.40.50.300">
    <property type="entry name" value="P-loop containing nucleotide triphosphate hydrolases"/>
    <property type="match status" value="1"/>
</dbReference>
<dbReference type="Pfam" id="PF00488">
    <property type="entry name" value="MutS_V"/>
    <property type="match status" value="1"/>
</dbReference>
<reference evidence="11 12" key="1">
    <citation type="journal article" date="2019" name="Int. J. Syst. Evol. Microbiol.">
        <title>The Global Catalogue of Microorganisms (GCM) 10K type strain sequencing project: providing services to taxonomists for standard genome sequencing and annotation.</title>
        <authorList>
            <consortium name="The Broad Institute Genomics Platform"/>
            <consortium name="The Broad Institute Genome Sequencing Center for Infectious Disease"/>
            <person name="Wu L."/>
            <person name="Ma J."/>
        </authorList>
    </citation>
    <scope>NUCLEOTIDE SEQUENCE [LARGE SCALE GENOMIC DNA]</scope>
    <source>
        <strain evidence="11 12">XZYJ18</strain>
    </source>
</reference>
<dbReference type="InterPro" id="IPR045076">
    <property type="entry name" value="MutS"/>
</dbReference>
<comment type="function">
    <text evidence="7">This protein is involved in the repair of mismatches in DNA. It is possible that it carries out the mismatch recognition step. This protein has a weak ATPase activity.</text>
</comment>
<evidence type="ECO:0000256" key="8">
    <source>
        <dbReference type="RuleBase" id="RU003756"/>
    </source>
</evidence>
<dbReference type="SUPFAM" id="SSF53150">
    <property type="entry name" value="DNA repair protein MutS, domain II"/>
    <property type="match status" value="1"/>
</dbReference>
<dbReference type="PANTHER" id="PTHR11361">
    <property type="entry name" value="DNA MISMATCH REPAIR PROTEIN MUTS FAMILY MEMBER"/>
    <property type="match status" value="1"/>
</dbReference>
<comment type="caution">
    <text evidence="11">The sequence shown here is derived from an EMBL/GenBank/DDBJ whole genome shotgun (WGS) entry which is preliminary data.</text>
</comment>
<dbReference type="CDD" id="cd03284">
    <property type="entry name" value="ABC_MutS1"/>
    <property type="match status" value="1"/>
</dbReference>
<dbReference type="InterPro" id="IPR036678">
    <property type="entry name" value="MutS_con_dom_sf"/>
</dbReference>
<dbReference type="InterPro" id="IPR027417">
    <property type="entry name" value="P-loop_NTPase"/>
</dbReference>
<feature type="compositionally biased region" description="Low complexity" evidence="9">
    <location>
        <begin position="900"/>
        <end position="910"/>
    </location>
</feature>
<feature type="region of interest" description="Disordered" evidence="9">
    <location>
        <begin position="615"/>
        <end position="658"/>
    </location>
</feature>
<dbReference type="GO" id="GO:0005524">
    <property type="term" value="F:ATP binding"/>
    <property type="evidence" value="ECO:0007669"/>
    <property type="project" value="UniProtKB-UniRule"/>
</dbReference>
<dbReference type="InterPro" id="IPR007695">
    <property type="entry name" value="DNA_mismatch_repair_MutS-lik_N"/>
</dbReference>
<evidence type="ECO:0000256" key="4">
    <source>
        <dbReference type="ARBA" id="ARBA00022840"/>
    </source>
</evidence>
<keyword evidence="4 7" id="KW-0067">ATP-binding</keyword>
<feature type="compositionally biased region" description="Low complexity" evidence="9">
    <location>
        <begin position="625"/>
        <end position="644"/>
    </location>
</feature>
<keyword evidence="2 7" id="KW-0547">Nucleotide-binding</keyword>
<dbReference type="SMART" id="SM00534">
    <property type="entry name" value="MUTSac"/>
    <property type="match status" value="1"/>
</dbReference>
<dbReference type="SUPFAM" id="SSF48334">
    <property type="entry name" value="DNA repair protein MutS, domain III"/>
    <property type="match status" value="1"/>
</dbReference>
<dbReference type="EMBL" id="JBHSHT010000001">
    <property type="protein sequence ID" value="MFC4824715.1"/>
    <property type="molecule type" value="Genomic_DNA"/>
</dbReference>
<dbReference type="InterPro" id="IPR007696">
    <property type="entry name" value="DNA_mismatch_repair_MutS_core"/>
</dbReference>
<feature type="compositionally biased region" description="Basic and acidic residues" evidence="9">
    <location>
        <begin position="645"/>
        <end position="658"/>
    </location>
</feature>
<protein>
    <recommendedName>
        <fullName evidence="7">DNA mismatch repair protein MutS</fullName>
    </recommendedName>
</protein>
<dbReference type="RefSeq" id="WP_254269561.1">
    <property type="nucleotide sequence ID" value="NZ_CP100400.1"/>
</dbReference>
<name>A0ABD5Q231_9EURY</name>
<dbReference type="NCBIfam" id="NF003810">
    <property type="entry name" value="PRK05399.1"/>
    <property type="match status" value="1"/>
</dbReference>
<gene>
    <name evidence="7 11" type="primary">mutS</name>
    <name evidence="11" type="ORF">ACFO9K_10615</name>
</gene>
<dbReference type="Pfam" id="PF01624">
    <property type="entry name" value="MutS_I"/>
    <property type="match status" value="1"/>
</dbReference>
<comment type="similarity">
    <text evidence="1 7 8">Belongs to the DNA mismatch repair MutS family.</text>
</comment>
<dbReference type="SUPFAM" id="SSF52540">
    <property type="entry name" value="P-loop containing nucleoside triphosphate hydrolases"/>
    <property type="match status" value="1"/>
</dbReference>
<dbReference type="Gene3D" id="3.40.1170.10">
    <property type="entry name" value="DNA repair protein MutS, domain I"/>
    <property type="match status" value="1"/>
</dbReference>